<accession>A0A6P6S1E0</accession>
<protein>
    <submittedName>
        <fullName evidence="6">Extensin</fullName>
    </submittedName>
</protein>
<dbReference type="GO" id="GO:0005634">
    <property type="term" value="C:nucleus"/>
    <property type="evidence" value="ECO:0007669"/>
    <property type="project" value="TreeGrafter"/>
</dbReference>
<organism evidence="5 6">
    <name type="scientific">Cyclospora cayetanensis</name>
    <dbReference type="NCBI Taxonomy" id="88456"/>
    <lineage>
        <taxon>Eukaryota</taxon>
        <taxon>Sar</taxon>
        <taxon>Alveolata</taxon>
        <taxon>Apicomplexa</taxon>
        <taxon>Conoidasida</taxon>
        <taxon>Coccidia</taxon>
        <taxon>Eucoccidiorida</taxon>
        <taxon>Eimeriorina</taxon>
        <taxon>Eimeriidae</taxon>
        <taxon>Cyclospora</taxon>
    </lineage>
</organism>
<dbReference type="Pfam" id="PF00076">
    <property type="entry name" value="RRM_1"/>
    <property type="match status" value="1"/>
</dbReference>
<keyword evidence="5" id="KW-1185">Reference proteome</keyword>
<evidence type="ECO:0000313" key="5">
    <source>
        <dbReference type="Proteomes" id="UP000515125"/>
    </source>
</evidence>
<dbReference type="InterPro" id="IPR000504">
    <property type="entry name" value="RRM_dom"/>
</dbReference>
<sequence length="432" mass="45412">MEYDEQVSARLDMSLDEIIGQEQQDGSSQFKKRRARGAPQGLTSPPPPAANSSPSRPLPTVQTDFTKRAAPLAPPHVGGQTSFPSRPAPPTRSLPPPARAPSGRLPGAPFFGVGPRQPFPVPVGPPRMDARWPRPRHLGGSYLVPPSGVQPPPPPIGAGPPGPPRSFPLPPRPTASGEYDYPPRRPMFGPYASTRAAGPPRPLWKRSRLPDAVQDINGNHSPACNPMGYALGPPAFAPSSGPSPHLVDETKGAASNQMSYGYGPMYPPSAAYYESPYSGDAAGDRSRAYPMAHEKIVAPPGHCSHSNNQEGVWKGQSPPDQCATAPAFRGVPVRGAAATAAGSAAAGDASLAERMEFTVIVSNVPKDLPAVEIQEAFSCMGIVLRTDIMLNSKGEHTGRVCIAYASADAAKAAVAQFDKGDLNGNTIRVFAE</sequence>
<keyword evidence="1 2" id="KW-0694">RNA-binding</keyword>
<dbReference type="InterPro" id="IPR012677">
    <property type="entry name" value="Nucleotide-bd_a/b_plait_sf"/>
</dbReference>
<feature type="domain" description="RRM" evidence="4">
    <location>
        <begin position="357"/>
        <end position="432"/>
    </location>
</feature>
<dbReference type="SUPFAM" id="SSF54928">
    <property type="entry name" value="RNA-binding domain, RBD"/>
    <property type="match status" value="1"/>
</dbReference>
<dbReference type="AlphaFoldDB" id="A0A6P6S1E0"/>
<dbReference type="PANTHER" id="PTHR19965:SF35">
    <property type="entry name" value="RNA ANNEALING PROTEIN YRA1"/>
    <property type="match status" value="1"/>
</dbReference>
<dbReference type="SMART" id="SM00360">
    <property type="entry name" value="RRM"/>
    <property type="match status" value="1"/>
</dbReference>
<gene>
    <name evidence="6" type="primary">LOC34622970</name>
</gene>
<dbReference type="InterPro" id="IPR035979">
    <property type="entry name" value="RBD_domain_sf"/>
</dbReference>
<dbReference type="RefSeq" id="XP_026193599.1">
    <property type="nucleotide sequence ID" value="XM_026337814.1"/>
</dbReference>
<reference evidence="6" key="1">
    <citation type="submission" date="2025-08" db="UniProtKB">
        <authorList>
            <consortium name="RefSeq"/>
        </authorList>
    </citation>
    <scope>IDENTIFICATION</scope>
</reference>
<evidence type="ECO:0000259" key="4">
    <source>
        <dbReference type="PROSITE" id="PS50102"/>
    </source>
</evidence>
<proteinExistence type="predicted"/>
<dbReference type="PANTHER" id="PTHR19965">
    <property type="entry name" value="RNA AND EXPORT FACTOR BINDING PROTEIN"/>
    <property type="match status" value="1"/>
</dbReference>
<evidence type="ECO:0000256" key="1">
    <source>
        <dbReference type="ARBA" id="ARBA00022884"/>
    </source>
</evidence>
<name>A0A6P6S1E0_9EIME</name>
<dbReference type="Proteomes" id="UP000515125">
    <property type="component" value="Unplaced"/>
</dbReference>
<dbReference type="GeneID" id="34622970"/>
<feature type="compositionally biased region" description="Pro residues" evidence="3">
    <location>
        <begin position="86"/>
        <end position="99"/>
    </location>
</feature>
<dbReference type="OrthoDB" id="346839at2759"/>
<evidence type="ECO:0000313" key="6">
    <source>
        <dbReference type="RefSeq" id="XP_026193599.1"/>
    </source>
</evidence>
<dbReference type="InterPro" id="IPR051229">
    <property type="entry name" value="ALYREF_mRNA_export"/>
</dbReference>
<feature type="compositionally biased region" description="Low complexity" evidence="3">
    <location>
        <begin position="50"/>
        <end position="59"/>
    </location>
</feature>
<evidence type="ECO:0000256" key="3">
    <source>
        <dbReference type="SAM" id="MobiDB-lite"/>
    </source>
</evidence>
<dbReference type="PROSITE" id="PS50102">
    <property type="entry name" value="RRM"/>
    <property type="match status" value="1"/>
</dbReference>
<feature type="compositionally biased region" description="Low complexity" evidence="3">
    <location>
        <begin position="100"/>
        <end position="116"/>
    </location>
</feature>
<dbReference type="Gene3D" id="3.30.70.330">
    <property type="match status" value="1"/>
</dbReference>
<dbReference type="GO" id="GO:0006406">
    <property type="term" value="P:mRNA export from nucleus"/>
    <property type="evidence" value="ECO:0007669"/>
    <property type="project" value="TreeGrafter"/>
</dbReference>
<evidence type="ECO:0000256" key="2">
    <source>
        <dbReference type="PROSITE-ProRule" id="PRU00176"/>
    </source>
</evidence>
<feature type="compositionally biased region" description="Pro residues" evidence="3">
    <location>
        <begin position="148"/>
        <end position="173"/>
    </location>
</feature>
<dbReference type="GO" id="GO:0003729">
    <property type="term" value="F:mRNA binding"/>
    <property type="evidence" value="ECO:0007669"/>
    <property type="project" value="TreeGrafter"/>
</dbReference>
<feature type="region of interest" description="Disordered" evidence="3">
    <location>
        <begin position="1"/>
        <end position="203"/>
    </location>
</feature>